<comment type="caution">
    <text evidence="1">The sequence shown here is derived from an EMBL/GenBank/DDBJ whole genome shotgun (WGS) entry which is preliminary data.</text>
</comment>
<sequence length="103" mass="10829">MSVLASSHAARSEDGARPFTLFNAGPGVVTAVEIAPAGQPHDGASLIGRVALPPGSALHITPPRGTPCLADLRIRWSDGRIEERARFDLCQPQRAIRVASPTP</sequence>
<protein>
    <submittedName>
        <fullName evidence="1">Uncharacterized protein</fullName>
    </submittedName>
</protein>
<proteinExistence type="predicted"/>
<dbReference type="Proteomes" id="UP000562254">
    <property type="component" value="Unassembled WGS sequence"/>
</dbReference>
<gene>
    <name evidence="1" type="ORF">FHS88_002309</name>
</gene>
<dbReference type="AlphaFoldDB" id="A0A840XQI4"/>
<dbReference type="EMBL" id="JACIJE010000006">
    <property type="protein sequence ID" value="MBB5690176.1"/>
    <property type="molecule type" value="Genomic_DNA"/>
</dbReference>
<evidence type="ECO:0000313" key="1">
    <source>
        <dbReference type="EMBL" id="MBB5690176.1"/>
    </source>
</evidence>
<reference evidence="1 2" key="1">
    <citation type="submission" date="2020-08" db="EMBL/GenBank/DDBJ databases">
        <title>Genomic Encyclopedia of Type Strains, Phase IV (KMG-IV): sequencing the most valuable type-strain genomes for metagenomic binning, comparative biology and taxonomic classification.</title>
        <authorList>
            <person name="Goeker M."/>
        </authorList>
    </citation>
    <scope>NUCLEOTIDE SEQUENCE [LARGE SCALE GENOMIC DNA]</scope>
    <source>
        <strain evidence="1 2">DSM 25895</strain>
    </source>
</reference>
<accession>A0A840XQI4</accession>
<dbReference type="RefSeq" id="WP_184484709.1">
    <property type="nucleotide sequence ID" value="NZ_JAAEDJ010000004.1"/>
</dbReference>
<name>A0A840XQI4_9PROT</name>
<organism evidence="1 2">
    <name type="scientific">Neoroseomonas alkaliterrae</name>
    <dbReference type="NCBI Taxonomy" id="1452450"/>
    <lineage>
        <taxon>Bacteria</taxon>
        <taxon>Pseudomonadati</taxon>
        <taxon>Pseudomonadota</taxon>
        <taxon>Alphaproteobacteria</taxon>
        <taxon>Acetobacterales</taxon>
        <taxon>Acetobacteraceae</taxon>
        <taxon>Neoroseomonas</taxon>
    </lineage>
</organism>
<keyword evidence="2" id="KW-1185">Reference proteome</keyword>
<evidence type="ECO:0000313" key="2">
    <source>
        <dbReference type="Proteomes" id="UP000562254"/>
    </source>
</evidence>